<organism evidence="1">
    <name type="scientific">Arundo donax</name>
    <name type="common">Giant reed</name>
    <name type="synonym">Donax arundinaceus</name>
    <dbReference type="NCBI Taxonomy" id="35708"/>
    <lineage>
        <taxon>Eukaryota</taxon>
        <taxon>Viridiplantae</taxon>
        <taxon>Streptophyta</taxon>
        <taxon>Embryophyta</taxon>
        <taxon>Tracheophyta</taxon>
        <taxon>Spermatophyta</taxon>
        <taxon>Magnoliopsida</taxon>
        <taxon>Liliopsida</taxon>
        <taxon>Poales</taxon>
        <taxon>Poaceae</taxon>
        <taxon>PACMAD clade</taxon>
        <taxon>Arundinoideae</taxon>
        <taxon>Arundineae</taxon>
        <taxon>Arundo</taxon>
    </lineage>
</organism>
<evidence type="ECO:0000313" key="1">
    <source>
        <dbReference type="EMBL" id="JAE29597.1"/>
    </source>
</evidence>
<dbReference type="EMBL" id="GBRH01168299">
    <property type="protein sequence ID" value="JAE29597.1"/>
    <property type="molecule type" value="Transcribed_RNA"/>
</dbReference>
<proteinExistence type="predicted"/>
<reference evidence="1" key="2">
    <citation type="journal article" date="2015" name="Data Brief">
        <title>Shoot transcriptome of the giant reed, Arundo donax.</title>
        <authorList>
            <person name="Barrero R.A."/>
            <person name="Guerrero F.D."/>
            <person name="Moolhuijzen P."/>
            <person name="Goolsby J.A."/>
            <person name="Tidwell J."/>
            <person name="Bellgard S.E."/>
            <person name="Bellgard M.I."/>
        </authorList>
    </citation>
    <scope>NUCLEOTIDE SEQUENCE</scope>
    <source>
        <tissue evidence="1">Shoot tissue taken approximately 20 cm above the soil surface</tissue>
    </source>
</reference>
<sequence length="9" mass="948">MRARTGSVA</sequence>
<accession>A0A0A9GYM3</accession>
<protein>
    <submittedName>
        <fullName evidence="1">Uncharacterized protein</fullName>
    </submittedName>
</protein>
<name>A0A0A9GYM3_ARUDO</name>
<reference evidence="1" key="1">
    <citation type="submission" date="2014-09" db="EMBL/GenBank/DDBJ databases">
        <authorList>
            <person name="Magalhaes I.L.F."/>
            <person name="Oliveira U."/>
            <person name="Santos F.R."/>
            <person name="Vidigal T.H.D.A."/>
            <person name="Brescovit A.D."/>
            <person name="Santos A.J."/>
        </authorList>
    </citation>
    <scope>NUCLEOTIDE SEQUENCE</scope>
    <source>
        <tissue evidence="1">Shoot tissue taken approximately 20 cm above the soil surface</tissue>
    </source>
</reference>